<feature type="compositionally biased region" description="Low complexity" evidence="1">
    <location>
        <begin position="233"/>
        <end position="245"/>
    </location>
</feature>
<keyword evidence="3" id="KW-1185">Reference proteome</keyword>
<organism evidence="2 3">
    <name type="scientific">Dactylellina haptotyla (strain CBS 200.50)</name>
    <name type="common">Nematode-trapping fungus</name>
    <name type="synonym">Monacrosporium haptotylum</name>
    <dbReference type="NCBI Taxonomy" id="1284197"/>
    <lineage>
        <taxon>Eukaryota</taxon>
        <taxon>Fungi</taxon>
        <taxon>Dikarya</taxon>
        <taxon>Ascomycota</taxon>
        <taxon>Pezizomycotina</taxon>
        <taxon>Orbiliomycetes</taxon>
        <taxon>Orbiliales</taxon>
        <taxon>Orbiliaceae</taxon>
        <taxon>Dactylellina</taxon>
    </lineage>
</organism>
<protein>
    <submittedName>
        <fullName evidence="2">Uncharacterized protein</fullName>
    </submittedName>
</protein>
<dbReference type="OrthoDB" id="10608466at2759"/>
<gene>
    <name evidence="2" type="ORF">H072_5198</name>
</gene>
<comment type="caution">
    <text evidence="2">The sequence shown here is derived from an EMBL/GenBank/DDBJ whole genome shotgun (WGS) entry which is preliminary data.</text>
</comment>
<sequence>MVMLTDAGAPQLKWMDDPSRSYRTEAEWEPLKPFILELSNQGYNAVEIHSMLSSGEVAGLGFDPNLKPSDVRRILTKWGKKTNINQKQRFFMHQTKAKKEALGKHPPEFRYKGTQERIDSQKIEASLQRNKRKDFSSSKSVLSVGSTECGISVVTSRVSSAKMSSLSSSVHTQSRIQSRWSQFRHTVGGNTNLGVLLEPEYPNPPSPDLYRVATVGSSVRYPVEEYLDVDEISNSSLPSSRSPQSFGTQYSTPPSSSDSRYGGVEEYEPSDILNYYGAWPQFQEDYSNSGDYDLSLYGYNYNNPNRGTNGRSHLSQSPLVFPNEYYPEQGSDMADPDFADASMSLNDLNGVASPHFQPANLHPLDGMMEGETDEGIPSPGQHMLDTMTFMSRKIEFRNARRKAYAFRASGSGFCPNDISLVAFVSCFWRDLGNLINVSEPELKIRDTTPWTSVLNDLFTYNDIFGTDEQCFVKVGTLPSFTSYTKETERQERCPIGIETTAHVIRRSYSSQEFGGMVEMILKIENLPVVRTNMHTYDPRLFSGSSLENKRFIGFSVSQRERVYHNCIEVETAAHVFSLDSSRNEIYDGEYSFSASYYIPKDEIEDYPSTLDQTDAMGEAKEAGKLVDDSDVDMLNVDSGVGEWTSMGTFHHKDGRVMFFNLSEKENLGMEDWERTE</sequence>
<dbReference type="EMBL" id="AQGS01000269">
    <property type="protein sequence ID" value="EPS40928.1"/>
    <property type="molecule type" value="Genomic_DNA"/>
</dbReference>
<feature type="region of interest" description="Disordered" evidence="1">
    <location>
        <begin position="233"/>
        <end position="264"/>
    </location>
</feature>
<reference evidence="3" key="2">
    <citation type="submission" date="2013-04" db="EMBL/GenBank/DDBJ databases">
        <title>Genomic mechanisms accounting for the adaptation to parasitism in nematode-trapping fungi.</title>
        <authorList>
            <person name="Ahren D.G."/>
        </authorList>
    </citation>
    <scope>NUCLEOTIDE SEQUENCE [LARGE SCALE GENOMIC DNA]</scope>
    <source>
        <strain evidence="3">CBS 200.50</strain>
    </source>
</reference>
<dbReference type="Proteomes" id="UP000015100">
    <property type="component" value="Unassembled WGS sequence"/>
</dbReference>
<proteinExistence type="predicted"/>
<dbReference type="HOGENOM" id="CLU_406533_0_0_1"/>
<feature type="compositionally biased region" description="Polar residues" evidence="1">
    <location>
        <begin position="246"/>
        <end position="259"/>
    </location>
</feature>
<name>S8BN97_DACHA</name>
<dbReference type="AlphaFoldDB" id="S8BN97"/>
<evidence type="ECO:0000313" key="3">
    <source>
        <dbReference type="Proteomes" id="UP000015100"/>
    </source>
</evidence>
<reference evidence="2 3" key="1">
    <citation type="journal article" date="2013" name="PLoS Genet.">
        <title>Genomic mechanisms accounting for the adaptation to parasitism in nematode-trapping fungi.</title>
        <authorList>
            <person name="Meerupati T."/>
            <person name="Andersson K.M."/>
            <person name="Friman E."/>
            <person name="Kumar D."/>
            <person name="Tunlid A."/>
            <person name="Ahren D."/>
        </authorList>
    </citation>
    <scope>NUCLEOTIDE SEQUENCE [LARGE SCALE GENOMIC DNA]</scope>
    <source>
        <strain evidence="2 3">CBS 200.50</strain>
    </source>
</reference>
<evidence type="ECO:0000256" key="1">
    <source>
        <dbReference type="SAM" id="MobiDB-lite"/>
    </source>
</evidence>
<accession>S8BN97</accession>
<evidence type="ECO:0000313" key="2">
    <source>
        <dbReference type="EMBL" id="EPS40928.1"/>
    </source>
</evidence>